<evidence type="ECO:0000313" key="3">
    <source>
        <dbReference type="EMBL" id="BBK22165.1"/>
    </source>
</evidence>
<dbReference type="AlphaFoldDB" id="A0A6N4TIB7"/>
<feature type="transmembrane region" description="Helical" evidence="1">
    <location>
        <begin position="13"/>
        <end position="35"/>
    </location>
</feature>
<evidence type="ECO:0000259" key="2">
    <source>
        <dbReference type="Pfam" id="PF04892"/>
    </source>
</evidence>
<protein>
    <recommendedName>
        <fullName evidence="2">VanZ-like domain-containing protein</fullName>
    </recommendedName>
</protein>
<keyword evidence="1" id="KW-0812">Transmembrane</keyword>
<dbReference type="InterPro" id="IPR053150">
    <property type="entry name" value="Teicoplanin_resist-assoc"/>
</dbReference>
<organism evidence="3 4">
    <name type="scientific">Amedibacterium intestinale</name>
    <dbReference type="NCBI Taxonomy" id="2583452"/>
    <lineage>
        <taxon>Bacteria</taxon>
        <taxon>Bacillati</taxon>
        <taxon>Bacillota</taxon>
        <taxon>Erysipelotrichia</taxon>
        <taxon>Erysipelotrichales</taxon>
        <taxon>Erysipelotrichaceae</taxon>
        <taxon>Amedibacterium</taxon>
    </lineage>
</organism>
<feature type="transmembrane region" description="Helical" evidence="1">
    <location>
        <begin position="130"/>
        <end position="151"/>
    </location>
</feature>
<keyword evidence="1" id="KW-1133">Transmembrane helix</keyword>
<evidence type="ECO:0000313" key="4">
    <source>
        <dbReference type="Proteomes" id="UP000464754"/>
    </source>
</evidence>
<evidence type="ECO:0000256" key="1">
    <source>
        <dbReference type="SAM" id="Phobius"/>
    </source>
</evidence>
<dbReference type="Proteomes" id="UP000464754">
    <property type="component" value="Chromosome"/>
</dbReference>
<name>A0A6N4TIB7_9FIRM</name>
<gene>
    <name evidence="3" type="ORF">Aargi30884_10680</name>
</gene>
<feature type="domain" description="VanZ-like" evidence="2">
    <location>
        <begin position="56"/>
        <end position="174"/>
    </location>
</feature>
<proteinExistence type="predicted"/>
<accession>A0A6N4TIB7</accession>
<feature type="transmembrane region" description="Helical" evidence="1">
    <location>
        <begin position="90"/>
        <end position="118"/>
    </location>
</feature>
<dbReference type="KEGG" id="aarg:Aargi30884_10680"/>
<keyword evidence="4" id="KW-1185">Reference proteome</keyword>
<dbReference type="EMBL" id="AP019695">
    <property type="protein sequence ID" value="BBK22165.1"/>
    <property type="molecule type" value="Genomic_DNA"/>
</dbReference>
<dbReference type="Pfam" id="PF04892">
    <property type="entry name" value="VanZ"/>
    <property type="match status" value="1"/>
</dbReference>
<dbReference type="InterPro" id="IPR006976">
    <property type="entry name" value="VanZ-like"/>
</dbReference>
<feature type="transmembrane region" description="Helical" evidence="1">
    <location>
        <begin position="50"/>
        <end position="70"/>
    </location>
</feature>
<feature type="transmembrane region" description="Helical" evidence="1">
    <location>
        <begin position="192"/>
        <end position="212"/>
    </location>
</feature>
<keyword evidence="1" id="KW-0472">Membrane</keyword>
<reference evidence="4" key="1">
    <citation type="submission" date="2019-05" db="EMBL/GenBank/DDBJ databases">
        <title>Complete genome sequencing of Absiella argi strain JCM 30884.</title>
        <authorList>
            <person name="Sakamoto M."/>
            <person name="Murakami T."/>
            <person name="Mori H."/>
        </authorList>
    </citation>
    <scope>NUCLEOTIDE SEQUENCE [LARGE SCALE GENOMIC DNA]</scope>
    <source>
        <strain evidence="4">JCM 30884</strain>
    </source>
</reference>
<dbReference type="PANTHER" id="PTHR36834:SF1">
    <property type="entry name" value="INTEGRAL MEMBRANE PROTEIN"/>
    <property type="match status" value="1"/>
</dbReference>
<sequence length="472" mass="54632">MELRDILGMGKDFLLIGIFLTVLLVAIFGIGYLVYRKIGKGKKKADKYKLLWWFVFICYILVVVLGTLLSRGSYHDGAMLLSPFFAYQEAWMSASFAAWGLIVVNIVLFVPFGFLLPLGNKKFQTFWKTYLAGFLFSLTIELIQLFFHLGIFETADLLNNTIGVCIGYGFYKIIVCFMSARKKEKISIMKTILFQIPLFLCIAGFGGTYIVYQMQELGNIPTYPLDITMKHNIDVTIHSSETYDTKEVNEMVYKMEGYTKEEAKQVAISFFDRMHTKINEDSVMVYDECVIYEDVDEKYNIWIYFKNGNININTLNIRDEENKQSIKASRETLEKALSKYGIFLPEGTTLTINKERQTYSFEADKIKIGDTLYDGKLECTYYENGELDNIRNEIIVANPYKEFPLISQQEAFEKLYDEEFGFYDKDITLDVGKVHIGYKQDSKGYYQPVYVFDVKYNNEDTISQIMIPAVKK</sequence>
<dbReference type="PANTHER" id="PTHR36834">
    <property type="entry name" value="MEMBRANE PROTEIN-RELATED"/>
    <property type="match status" value="1"/>
</dbReference>
<feature type="transmembrane region" description="Helical" evidence="1">
    <location>
        <begin position="157"/>
        <end position="180"/>
    </location>
</feature>
<dbReference type="RefSeq" id="WP_163051674.1">
    <property type="nucleotide sequence ID" value="NZ_AP019695.1"/>
</dbReference>